<dbReference type="InterPro" id="IPR027537">
    <property type="entry name" value="Mmm1"/>
</dbReference>
<dbReference type="GO" id="GO:0032865">
    <property type="term" value="C:ERMES complex"/>
    <property type="evidence" value="ECO:0007669"/>
    <property type="project" value="UniProtKB-UniRule"/>
</dbReference>
<evidence type="ECO:0000256" key="8">
    <source>
        <dbReference type="HAMAP-Rule" id="MF_03103"/>
    </source>
</evidence>
<dbReference type="GO" id="GO:0045040">
    <property type="term" value="P:protein insertion into mitochondrial outer membrane"/>
    <property type="evidence" value="ECO:0007669"/>
    <property type="project" value="UniProtKB-UniRule"/>
</dbReference>
<keyword evidence="4 8" id="KW-1133">Transmembrane helix</keyword>
<evidence type="ECO:0000256" key="3">
    <source>
        <dbReference type="ARBA" id="ARBA00022824"/>
    </source>
</evidence>
<keyword evidence="2 8" id="KW-0812">Transmembrane</keyword>
<dbReference type="HOGENOM" id="CLU_032730_2_0_1"/>
<feature type="domain" description="SMP-LTD" evidence="11">
    <location>
        <begin position="208"/>
        <end position="432"/>
    </location>
</feature>
<accession>G0V5H5</accession>
<dbReference type="GO" id="GO:0120013">
    <property type="term" value="F:lipid transfer activity"/>
    <property type="evidence" value="ECO:0007669"/>
    <property type="project" value="EnsemblFungi"/>
</dbReference>
<name>G0V5H5_NAUCA</name>
<dbReference type="OMA" id="WSFTQGL"/>
<dbReference type="AlphaFoldDB" id="G0V5H5"/>
<dbReference type="Proteomes" id="UP000001640">
    <property type="component" value="Chromosome 1"/>
</dbReference>
<keyword evidence="5" id="KW-0445">Lipid transport</keyword>
<reference evidence="12 13" key="1">
    <citation type="journal article" date="2011" name="Proc. Natl. Acad. Sci. U.S.A.">
        <title>Evolutionary erosion of yeast sex chromosomes by mating-type switching accidents.</title>
        <authorList>
            <person name="Gordon J.L."/>
            <person name="Armisen D."/>
            <person name="Proux-Wera E."/>
            <person name="Oheigeartaigh S.S."/>
            <person name="Byrne K.P."/>
            <person name="Wolfe K.H."/>
        </authorList>
    </citation>
    <scope>NUCLEOTIDE SEQUENCE [LARGE SCALE GENOMIC DNA]</scope>
    <source>
        <strain evidence="13">ATCC 76901 / BCRC 22586 / CBS 4309 / NBRC 1992 / NRRL Y-12630</strain>
    </source>
</reference>
<comment type="function">
    <text evidence="8">Component of the ERMES/MDM complex, which serves as a molecular tether to connect the endoplasmic reticulum (ER) and mitochondria. Components of this complex are involved in the control of mitochondrial shape and protein biogenesis, and function in nonvesicular lipid trafficking between the ER and mitochondria. The MDM12-MMM1 subcomplex functions in the major beta-barrel assembly pathway that is responsible for biogenesis of all outer membrane beta-barrel proteins, and acts in a late step after the SAM complex. The MDM10-MDM12-MMM1 subcomplex further acts in the TOM40-specific pathway after the action of the MDM12-MMM1 complex. Essential for establishing and maintaining the structure of mitochondria and maintenance of mtDNA nucleoids.</text>
</comment>
<keyword evidence="6" id="KW-0446">Lipid-binding</keyword>
<dbReference type="RefSeq" id="XP_003673104.1">
    <property type="nucleotide sequence ID" value="XM_003673056.1"/>
</dbReference>
<keyword evidence="1" id="KW-0813">Transport</keyword>
<organism evidence="12 13">
    <name type="scientific">Naumovozyma castellii</name>
    <name type="common">Yeast</name>
    <name type="synonym">Saccharomyces castellii</name>
    <dbReference type="NCBI Taxonomy" id="27288"/>
    <lineage>
        <taxon>Eukaryota</taxon>
        <taxon>Fungi</taxon>
        <taxon>Dikarya</taxon>
        <taxon>Ascomycota</taxon>
        <taxon>Saccharomycotina</taxon>
        <taxon>Saccharomycetes</taxon>
        <taxon>Saccharomycetales</taxon>
        <taxon>Saccharomycetaceae</taxon>
        <taxon>Naumovozyma</taxon>
    </lineage>
</organism>
<evidence type="ECO:0000313" key="12">
    <source>
        <dbReference type="EMBL" id="CCC66711.1"/>
    </source>
</evidence>
<protein>
    <recommendedName>
        <fullName evidence="8">Maintenance of mitochondrial morphology protein 1</fullName>
    </recommendedName>
</protein>
<dbReference type="Pfam" id="PF10296">
    <property type="entry name" value="MMM1"/>
    <property type="match status" value="1"/>
</dbReference>
<keyword evidence="7 8" id="KW-0472">Membrane</keyword>
<evidence type="ECO:0000256" key="1">
    <source>
        <dbReference type="ARBA" id="ARBA00022448"/>
    </source>
</evidence>
<dbReference type="GeneID" id="96900202"/>
<feature type="compositionally biased region" description="Polar residues" evidence="9">
    <location>
        <begin position="349"/>
        <end position="358"/>
    </location>
</feature>
<proteinExistence type="inferred from homology"/>
<keyword evidence="13" id="KW-1185">Reference proteome</keyword>
<feature type="region of interest" description="Disordered" evidence="9">
    <location>
        <begin position="349"/>
        <end position="371"/>
    </location>
</feature>
<evidence type="ECO:0000256" key="6">
    <source>
        <dbReference type="ARBA" id="ARBA00023121"/>
    </source>
</evidence>
<feature type="region of interest" description="Disordered" evidence="9">
    <location>
        <begin position="165"/>
        <end position="186"/>
    </location>
</feature>
<evidence type="ECO:0000313" key="13">
    <source>
        <dbReference type="Proteomes" id="UP000001640"/>
    </source>
</evidence>
<feature type="transmembrane region" description="Helical" evidence="10">
    <location>
        <begin position="112"/>
        <end position="132"/>
    </location>
</feature>
<feature type="topological domain" description="Cytoplasmic" evidence="8">
    <location>
        <begin position="133"/>
        <end position="455"/>
    </location>
</feature>
<evidence type="ECO:0000256" key="2">
    <source>
        <dbReference type="ARBA" id="ARBA00022692"/>
    </source>
</evidence>
<evidence type="ECO:0000256" key="7">
    <source>
        <dbReference type="ARBA" id="ARBA00023136"/>
    </source>
</evidence>
<evidence type="ECO:0000256" key="10">
    <source>
        <dbReference type="SAM" id="Phobius"/>
    </source>
</evidence>
<comment type="subcellular location">
    <subcellularLocation>
        <location evidence="8">Endoplasmic reticulum membrane</location>
        <topology evidence="8">Single-pass type I membrane protein</topology>
    </subcellularLocation>
    <text evidence="8">The ERMES/MDM complex localizes to a few discrete foci (around 10 per single cell), that represent mitochondria-endoplasmic reticulum junctions. These foci are often found next to mtDNA nucleoids.</text>
</comment>
<dbReference type="InterPro" id="IPR019411">
    <property type="entry name" value="MMM1_dom"/>
</dbReference>
<dbReference type="PROSITE" id="PS51847">
    <property type="entry name" value="SMP"/>
    <property type="match status" value="1"/>
</dbReference>
<dbReference type="KEGG" id="ncs:NCAS_0A01530"/>
<dbReference type="HAMAP" id="MF_03103">
    <property type="entry name" value="Mmm1"/>
    <property type="match status" value="1"/>
</dbReference>
<keyword evidence="3 8" id="KW-0256">Endoplasmic reticulum</keyword>
<dbReference type="PANTHER" id="PTHR13466:SF0">
    <property type="entry name" value="SMP-LTD DOMAIN-CONTAINING PROTEIN"/>
    <property type="match status" value="1"/>
</dbReference>
<dbReference type="GO" id="GO:0005789">
    <property type="term" value="C:endoplasmic reticulum membrane"/>
    <property type="evidence" value="ECO:0007669"/>
    <property type="project" value="UniProtKB-SubCell"/>
</dbReference>
<dbReference type="OrthoDB" id="5599157at2759"/>
<feature type="topological domain" description="Lumenal" evidence="8">
    <location>
        <begin position="1"/>
        <end position="111"/>
    </location>
</feature>
<sequence length="455" mass="51551">MKDTTRNQRIETSGNATSREKIRSMDYGNSALNNDEIPFLDEYVNKTLPLHLQKLFLDNLKKKNLIPHNVSDTSSFILTPDILNLQGFPSLPGNIGAGSSSSSISWTFAQGFIFGQISVIILFIIFIKFFFFSEGSSKSKNPPIARSSDTSSLSEINLLSILKRGKKDSDTDSDDISKPGNADNLSDEQSQIINSILEKTYYNTSADKSESLDWFNVLVAQIIQQFRNEIWLEKETVIKSLNNFLNEKDLGDLLGPITITEIDIGDYFPIFSNCRITTVSNSVGKKNLQAKIDIDMNDRLAFGVETELMLNYPRAAFATLPIKLNVAIVRFQGCLNVSFTTAEDFISKSSDTKTTTEPNNENDKNERDDENGYNLIFSFSPEYQMEFNIESMIGSRAKLENIPKISSLIEYQVKKWFVERCVEPRFQFVKLPNIWPRSKNTREEKTTPTDNLNKT</sequence>
<reference key="2">
    <citation type="submission" date="2011-08" db="EMBL/GenBank/DDBJ databases">
        <title>Genome sequence of Naumovozyma castellii.</title>
        <authorList>
            <person name="Gordon J.L."/>
            <person name="Armisen D."/>
            <person name="Proux-Wera E."/>
            <person name="OhEigeartaigh S.S."/>
            <person name="Byrne K.P."/>
            <person name="Wolfe K.H."/>
        </authorList>
    </citation>
    <scope>NUCLEOTIDE SEQUENCE</scope>
    <source>
        <strain>Type strain:CBS 4309</strain>
    </source>
</reference>
<evidence type="ECO:0000256" key="9">
    <source>
        <dbReference type="SAM" id="MobiDB-lite"/>
    </source>
</evidence>
<dbReference type="EMBL" id="HE576752">
    <property type="protein sequence ID" value="CCC66711.1"/>
    <property type="molecule type" value="Genomic_DNA"/>
</dbReference>
<dbReference type="STRING" id="1064592.G0V5H5"/>
<dbReference type="InterPro" id="IPR031468">
    <property type="entry name" value="SMP_LBD"/>
</dbReference>
<evidence type="ECO:0000256" key="4">
    <source>
        <dbReference type="ARBA" id="ARBA00022989"/>
    </source>
</evidence>
<dbReference type="PANTHER" id="PTHR13466">
    <property type="entry name" value="TEX2 PROTEIN-RELATED"/>
    <property type="match status" value="1"/>
</dbReference>
<dbReference type="GO" id="GO:0015917">
    <property type="term" value="P:aminophospholipid transport"/>
    <property type="evidence" value="ECO:0007669"/>
    <property type="project" value="EnsemblFungi"/>
</dbReference>
<comment type="similarity">
    <text evidence="8">Belongs to the MMM1 family.</text>
</comment>
<comment type="subunit">
    <text evidence="8">Homodimer. Component of the ER-mitochondria encounter structure (ERMES) or MDM complex, composed of MMM1, MDM10, MDM12 and MDM34. A MMM1 homodimer associates with one molecule of MDM12 on each side in a pairwise head-to-tail manner, and the SMP-LTD domains of MMM1 and MDM12 generate a continuous hydrophobic tunnel for phospholipid trafficking.</text>
</comment>
<dbReference type="GO" id="GO:0070096">
    <property type="term" value="P:mitochondrial outer membrane translocase complex assembly"/>
    <property type="evidence" value="ECO:0007669"/>
    <property type="project" value="EnsemblFungi"/>
</dbReference>
<dbReference type="GO" id="GO:1990456">
    <property type="term" value="P:mitochondrion-endoplasmic reticulum membrane tethering"/>
    <property type="evidence" value="ECO:0007669"/>
    <property type="project" value="EnsemblFungi"/>
</dbReference>
<gene>
    <name evidence="12" type="primary">NCAS0A01530</name>
    <name evidence="8" type="synonym">MMM1</name>
    <name evidence="12" type="ordered locus">NCAS_0A01530</name>
</gene>
<dbReference type="GO" id="GO:0008289">
    <property type="term" value="F:lipid binding"/>
    <property type="evidence" value="ECO:0007669"/>
    <property type="project" value="UniProtKB-KW"/>
</dbReference>
<dbReference type="eggNOG" id="ENOG502QUUW">
    <property type="taxonomic scope" value="Eukaryota"/>
</dbReference>
<evidence type="ECO:0000256" key="5">
    <source>
        <dbReference type="ARBA" id="ARBA00023055"/>
    </source>
</evidence>
<dbReference type="FunCoup" id="G0V5H5">
    <property type="interactions" value="104"/>
</dbReference>
<evidence type="ECO:0000259" key="11">
    <source>
        <dbReference type="PROSITE" id="PS51847"/>
    </source>
</evidence>
<dbReference type="InParanoid" id="G0V5H5"/>
<dbReference type="CDD" id="cd21671">
    <property type="entry name" value="SMP_Mmm1"/>
    <property type="match status" value="1"/>
</dbReference>